<dbReference type="Pfam" id="PF06863">
    <property type="entry name" value="DUF1254"/>
    <property type="match status" value="1"/>
</dbReference>
<feature type="domain" description="DUF1214" evidence="2">
    <location>
        <begin position="340"/>
        <end position="448"/>
    </location>
</feature>
<keyword evidence="1" id="KW-0732">Signal</keyword>
<name>A0A7U7IB07_9GAMM</name>
<dbReference type="Gene3D" id="2.60.120.600">
    <property type="entry name" value="Domain of unknown function DUF1214, C-terminal domain"/>
    <property type="match status" value="1"/>
</dbReference>
<feature type="chain" id="PRO_5031545347" description="DUF1254 domain-containing protein" evidence="1">
    <location>
        <begin position="24"/>
        <end position="466"/>
    </location>
</feature>
<dbReference type="RefSeq" id="WP_187673248.1">
    <property type="nucleotide sequence ID" value="NZ_CAJFCI010000080.1"/>
</dbReference>
<accession>A0A7U7IB07</accession>
<protein>
    <recommendedName>
        <fullName evidence="6">DUF1254 domain-containing protein</fullName>
    </recommendedName>
</protein>
<evidence type="ECO:0000259" key="2">
    <source>
        <dbReference type="Pfam" id="PF06742"/>
    </source>
</evidence>
<dbReference type="EMBL" id="CAJFCI010000080">
    <property type="protein sequence ID" value="CAD5109945.1"/>
    <property type="molecule type" value="Genomic_DNA"/>
</dbReference>
<dbReference type="InterPro" id="IPR037050">
    <property type="entry name" value="DUF1254_sf"/>
</dbReference>
<keyword evidence="5" id="KW-1185">Reference proteome</keyword>
<feature type="signal peptide" evidence="1">
    <location>
        <begin position="1"/>
        <end position="23"/>
    </location>
</feature>
<dbReference type="PANTHER" id="PTHR36509">
    <property type="entry name" value="BLL3101 PROTEIN"/>
    <property type="match status" value="1"/>
</dbReference>
<dbReference type="InterPro" id="IPR010679">
    <property type="entry name" value="DUF1254"/>
</dbReference>
<dbReference type="SUPFAM" id="SSF160935">
    <property type="entry name" value="VPA0735-like"/>
    <property type="match status" value="1"/>
</dbReference>
<dbReference type="InterPro" id="IPR010621">
    <property type="entry name" value="DUF1214"/>
</dbReference>
<proteinExistence type="predicted"/>
<dbReference type="PANTHER" id="PTHR36509:SF2">
    <property type="entry name" value="BLL3101 PROTEIN"/>
    <property type="match status" value="1"/>
</dbReference>
<sequence>MKKLLLPSALGLSLLCPSLAVQALPSLTPEEAREIARDAYIYGYPLVLMQVTREVATNVAEPGGIRAPINQLTHARVFPDASYTDVVRPNADTLYSAMSYDVSREPLVIEVPDSAGRYYLMPMLDFWTDVFTSSGSRTTGNGAQTLAVVGPAWQGRLPAGVRMYRSPTASGVLIGRIQTNGKADYAAVHQFQDGMKTYPLSAYGKPYVAPKGTVNPQQDMTAPPLQLDRMSGEVFFSRFAELLKDNPPHANDNPILDRMQRIGLEVGKDFSYDAAPQVVRDALDAAPADALKQIKQAFRHSGVTANGWRTNLTAIGTYGTDYLRRAGVAYAGLGANPIEDAIYPTAFVDSEGRPLDGGQRYVLHFAKEQIPPVRAFWSLTMYDERQLFTENPIERFAIGDRDKLVFNPDGSLDIYIQRESPGKDKEDNWLPTPAKGQFSMNLRLYWPKGQALDGVTWLPPAVERVD</sequence>
<dbReference type="Gene3D" id="2.60.40.1610">
    <property type="entry name" value="Domain of unknown function DUF1254"/>
    <property type="match status" value="1"/>
</dbReference>
<evidence type="ECO:0000313" key="4">
    <source>
        <dbReference type="EMBL" id="CAD5109945.1"/>
    </source>
</evidence>
<reference evidence="4 5" key="1">
    <citation type="submission" date="2020-08" db="EMBL/GenBank/DDBJ databases">
        <authorList>
            <person name="Criscuolo A."/>
        </authorList>
    </citation>
    <scope>NUCLEOTIDE SEQUENCE [LARGE SCALE GENOMIC DNA]</scope>
    <source>
        <strain evidence="4">CIP111764</strain>
    </source>
</reference>
<dbReference type="Pfam" id="PF06742">
    <property type="entry name" value="DUF1214"/>
    <property type="match status" value="1"/>
</dbReference>
<comment type="caution">
    <text evidence="4">The sequence shown here is derived from an EMBL/GenBank/DDBJ whole genome shotgun (WGS) entry which is preliminary data.</text>
</comment>
<evidence type="ECO:0008006" key="6">
    <source>
        <dbReference type="Google" id="ProtNLM"/>
    </source>
</evidence>
<evidence type="ECO:0000313" key="5">
    <source>
        <dbReference type="Proteomes" id="UP000583387"/>
    </source>
</evidence>
<evidence type="ECO:0000259" key="3">
    <source>
        <dbReference type="Pfam" id="PF06863"/>
    </source>
</evidence>
<gene>
    <name evidence="4" type="ORF">PSEWESI4_04261</name>
</gene>
<dbReference type="Proteomes" id="UP000583387">
    <property type="component" value="Unassembled WGS sequence"/>
</dbReference>
<organism evidence="4 5">
    <name type="scientific">Zestomonas carbonaria</name>
    <dbReference type="NCBI Taxonomy" id="2762745"/>
    <lineage>
        <taxon>Bacteria</taxon>
        <taxon>Pseudomonadati</taxon>
        <taxon>Pseudomonadota</taxon>
        <taxon>Gammaproteobacteria</taxon>
        <taxon>Pseudomonadales</taxon>
        <taxon>Pseudomonadaceae</taxon>
        <taxon>Zestomonas</taxon>
    </lineage>
</organism>
<dbReference type="InterPro" id="IPR037049">
    <property type="entry name" value="DUF1214_C_sf"/>
</dbReference>
<dbReference type="AlphaFoldDB" id="A0A7U7IB07"/>
<feature type="domain" description="DUF1254" evidence="3">
    <location>
        <begin position="69"/>
        <end position="199"/>
    </location>
</feature>
<evidence type="ECO:0000256" key="1">
    <source>
        <dbReference type="SAM" id="SignalP"/>
    </source>
</evidence>